<feature type="transmembrane region" description="Helical" evidence="1">
    <location>
        <begin position="84"/>
        <end position="106"/>
    </location>
</feature>
<evidence type="ECO:0000313" key="3">
    <source>
        <dbReference type="Proteomes" id="UP000182692"/>
    </source>
</evidence>
<evidence type="ECO:0000313" key="2">
    <source>
        <dbReference type="EMBL" id="SFQ23208.1"/>
    </source>
</evidence>
<feature type="transmembrane region" description="Helical" evidence="1">
    <location>
        <begin position="61"/>
        <end position="77"/>
    </location>
</feature>
<name>A0A1I5WUB8_9GAMM</name>
<proteinExistence type="predicted"/>
<keyword evidence="1" id="KW-1133">Transmembrane helix</keyword>
<organism evidence="2 3">
    <name type="scientific">Enterovibrio norvegicus DSM 15893</name>
    <dbReference type="NCBI Taxonomy" id="1121869"/>
    <lineage>
        <taxon>Bacteria</taxon>
        <taxon>Pseudomonadati</taxon>
        <taxon>Pseudomonadota</taxon>
        <taxon>Gammaproteobacteria</taxon>
        <taxon>Vibrionales</taxon>
        <taxon>Vibrionaceae</taxon>
        <taxon>Enterovibrio</taxon>
    </lineage>
</organism>
<keyword evidence="1" id="KW-0472">Membrane</keyword>
<protein>
    <submittedName>
        <fullName evidence="2">Uncharacterized protein</fullName>
    </submittedName>
</protein>
<dbReference type="EMBL" id="FOWR01000052">
    <property type="protein sequence ID" value="SFQ23208.1"/>
    <property type="molecule type" value="Genomic_DNA"/>
</dbReference>
<dbReference type="STRING" id="1121869.SAMN03084138_04442"/>
<dbReference type="Proteomes" id="UP000182692">
    <property type="component" value="Unassembled WGS sequence"/>
</dbReference>
<sequence>MQGQILANLAISIGTFYPPFIATVLGIDCCEDRHSTSMASPILLSVSITPLTAPLKSVENLRAISLTLLALSLISYLDTHNLTFLCLTLISILAISPLATCSPHFLNRIRLFPITTHFPTTAFARFNLSGFLYCCFVRALIQNLRLTHIK</sequence>
<reference evidence="2 3" key="1">
    <citation type="submission" date="2016-10" db="EMBL/GenBank/DDBJ databases">
        <authorList>
            <person name="de Groot N.N."/>
        </authorList>
    </citation>
    <scope>NUCLEOTIDE SEQUENCE [LARGE SCALE GENOMIC DNA]</scope>
    <source>
        <strain evidence="2 3">DSM 15893</strain>
    </source>
</reference>
<feature type="transmembrane region" description="Helical" evidence="1">
    <location>
        <begin position="6"/>
        <end position="26"/>
    </location>
</feature>
<accession>A0A1I5WUB8</accession>
<gene>
    <name evidence="2" type="ORF">SAMN03084138_04442</name>
</gene>
<dbReference type="AlphaFoldDB" id="A0A1I5WUB8"/>
<evidence type="ECO:0000256" key="1">
    <source>
        <dbReference type="SAM" id="Phobius"/>
    </source>
</evidence>
<keyword evidence="1" id="KW-0812">Transmembrane</keyword>
<feature type="transmembrane region" description="Helical" evidence="1">
    <location>
        <begin position="122"/>
        <end position="141"/>
    </location>
</feature>